<dbReference type="InterPro" id="IPR051910">
    <property type="entry name" value="ComF/GntX_DNA_util-trans"/>
</dbReference>
<dbReference type="SUPFAM" id="SSF53271">
    <property type="entry name" value="PRTase-like"/>
    <property type="match status" value="1"/>
</dbReference>
<sequence length="240" mass="26653">MLDWVFPPFCCGCGQIGEEICPACWESIRLLSGQLTCVTCGKLIERGSLCPNCQTDPPTYDQLKSWALYEGAVRSMVTGIKFERKLGLIPYLVKPITSAISTWEPKVDWITAVPLGRRRQHERGYNQSALIAEKVAAKLKIPYSNELLIRVRETHSQVGLNADERRQNMVNAFTADPAFCRGKAVLLIDDIATTGATLNACAKALHAAEAEKIFCFTVARTDHHPISNPIFTEVSNERQS</sequence>
<dbReference type="SUPFAM" id="SSF161187">
    <property type="entry name" value="YfgJ-like"/>
    <property type="match status" value="1"/>
</dbReference>
<dbReference type="InterPro" id="IPR000836">
    <property type="entry name" value="PRTase_dom"/>
</dbReference>
<dbReference type="OrthoDB" id="9779910at2"/>
<keyword evidence="5" id="KW-1185">Reference proteome</keyword>
<comment type="caution">
    <text evidence="4">The sequence shown here is derived from an EMBL/GenBank/DDBJ whole genome shotgun (WGS) entry which is preliminary data.</text>
</comment>
<dbReference type="InterPro" id="IPR044005">
    <property type="entry name" value="DZR_2"/>
</dbReference>
<proteinExistence type="inferred from homology"/>
<evidence type="ECO:0000313" key="5">
    <source>
        <dbReference type="Proteomes" id="UP000256388"/>
    </source>
</evidence>
<dbReference type="EMBL" id="QUMS01000001">
    <property type="protein sequence ID" value="REG10690.1"/>
    <property type="molecule type" value="Genomic_DNA"/>
</dbReference>
<dbReference type="AlphaFoldDB" id="A0A3E0ALA2"/>
<dbReference type="InterPro" id="IPR029057">
    <property type="entry name" value="PRTase-like"/>
</dbReference>
<dbReference type="Proteomes" id="UP000256388">
    <property type="component" value="Unassembled WGS sequence"/>
</dbReference>
<dbReference type="PANTHER" id="PTHR47505">
    <property type="entry name" value="DNA UTILIZATION PROTEIN YHGH"/>
    <property type="match status" value="1"/>
</dbReference>
<evidence type="ECO:0000259" key="2">
    <source>
        <dbReference type="Pfam" id="PF00156"/>
    </source>
</evidence>
<dbReference type="CDD" id="cd06223">
    <property type="entry name" value="PRTases_typeI"/>
    <property type="match status" value="1"/>
</dbReference>
<dbReference type="PANTHER" id="PTHR47505:SF1">
    <property type="entry name" value="DNA UTILIZATION PROTEIN YHGH"/>
    <property type="match status" value="1"/>
</dbReference>
<name>A0A3E0ALA2_9CHLR</name>
<comment type="similarity">
    <text evidence="1">Belongs to the ComF/GntX family.</text>
</comment>
<feature type="domain" description="Phosphoribosyltransferase" evidence="2">
    <location>
        <begin position="128"/>
        <end position="220"/>
    </location>
</feature>
<gene>
    <name evidence="4" type="ORF">DFR64_0550</name>
</gene>
<dbReference type="Pfam" id="PF00156">
    <property type="entry name" value="Pribosyltran"/>
    <property type="match status" value="1"/>
</dbReference>
<dbReference type="Pfam" id="PF18912">
    <property type="entry name" value="DZR_2"/>
    <property type="match status" value="1"/>
</dbReference>
<evidence type="ECO:0000256" key="1">
    <source>
        <dbReference type="ARBA" id="ARBA00008007"/>
    </source>
</evidence>
<dbReference type="RefSeq" id="WP_158675070.1">
    <property type="nucleotide sequence ID" value="NZ_AP018437.1"/>
</dbReference>
<reference evidence="4 5" key="1">
    <citation type="submission" date="2018-08" db="EMBL/GenBank/DDBJ databases">
        <title>Genomic Encyclopedia of Type Strains, Phase IV (KMG-IV): sequencing the most valuable type-strain genomes for metagenomic binning, comparative biology and taxonomic classification.</title>
        <authorList>
            <person name="Goeker M."/>
        </authorList>
    </citation>
    <scope>NUCLEOTIDE SEQUENCE [LARGE SCALE GENOMIC DNA]</scope>
    <source>
        <strain evidence="4 5">DSM 23923</strain>
    </source>
</reference>
<evidence type="ECO:0000259" key="3">
    <source>
        <dbReference type="Pfam" id="PF18912"/>
    </source>
</evidence>
<accession>A0A3E0ALA2</accession>
<organism evidence="4 5">
    <name type="scientific">Pelolinea submarina</name>
    <dbReference type="NCBI Taxonomy" id="913107"/>
    <lineage>
        <taxon>Bacteria</taxon>
        <taxon>Bacillati</taxon>
        <taxon>Chloroflexota</taxon>
        <taxon>Anaerolineae</taxon>
        <taxon>Anaerolineales</taxon>
        <taxon>Anaerolineaceae</taxon>
        <taxon>Pelolinea</taxon>
    </lineage>
</organism>
<dbReference type="Gene3D" id="3.40.50.2020">
    <property type="match status" value="1"/>
</dbReference>
<protein>
    <submittedName>
        <fullName evidence="4">ComF family protein</fullName>
    </submittedName>
</protein>
<feature type="domain" description="Double zinc ribbon" evidence="3">
    <location>
        <begin position="1"/>
        <end position="54"/>
    </location>
</feature>
<evidence type="ECO:0000313" key="4">
    <source>
        <dbReference type="EMBL" id="REG10690.1"/>
    </source>
</evidence>